<dbReference type="RefSeq" id="WP_343767866.1">
    <property type="nucleotide sequence ID" value="NZ_BAAAFG010000016.1"/>
</dbReference>
<reference evidence="1 2" key="1">
    <citation type="journal article" date="2019" name="Int. J. Syst. Evol. Microbiol.">
        <title>The Global Catalogue of Microorganisms (GCM) 10K type strain sequencing project: providing services to taxonomists for standard genome sequencing and annotation.</title>
        <authorList>
            <consortium name="The Broad Institute Genomics Platform"/>
            <consortium name="The Broad Institute Genome Sequencing Center for Infectious Disease"/>
            <person name="Wu L."/>
            <person name="Ma J."/>
        </authorList>
    </citation>
    <scope>NUCLEOTIDE SEQUENCE [LARGE SCALE GENOMIC DNA]</scope>
    <source>
        <strain evidence="1 2">JCM 16082</strain>
    </source>
</reference>
<dbReference type="EMBL" id="BAAAFG010000016">
    <property type="protein sequence ID" value="GAA0873190.1"/>
    <property type="molecule type" value="Genomic_DNA"/>
</dbReference>
<keyword evidence="2" id="KW-1185">Reference proteome</keyword>
<dbReference type="Proteomes" id="UP001500507">
    <property type="component" value="Unassembled WGS sequence"/>
</dbReference>
<organism evidence="1 2">
    <name type="scientific">Gangjinia marincola</name>
    <dbReference type="NCBI Taxonomy" id="578463"/>
    <lineage>
        <taxon>Bacteria</taxon>
        <taxon>Pseudomonadati</taxon>
        <taxon>Bacteroidota</taxon>
        <taxon>Flavobacteriia</taxon>
        <taxon>Flavobacteriales</taxon>
        <taxon>Flavobacteriaceae</taxon>
        <taxon>Gangjinia</taxon>
    </lineage>
</organism>
<proteinExistence type="predicted"/>
<comment type="caution">
    <text evidence="1">The sequence shown here is derived from an EMBL/GenBank/DDBJ whole genome shotgun (WGS) entry which is preliminary data.</text>
</comment>
<gene>
    <name evidence="1" type="ORF">GCM10009117_23370</name>
</gene>
<name>A0ABN1MJP1_9FLAO</name>
<evidence type="ECO:0000313" key="2">
    <source>
        <dbReference type="Proteomes" id="UP001500507"/>
    </source>
</evidence>
<dbReference type="PROSITE" id="PS51257">
    <property type="entry name" value="PROKAR_LIPOPROTEIN"/>
    <property type="match status" value="1"/>
</dbReference>
<protein>
    <submittedName>
        <fullName evidence="1">Uncharacterized protein</fullName>
    </submittedName>
</protein>
<accession>A0ABN1MJP1</accession>
<evidence type="ECO:0000313" key="1">
    <source>
        <dbReference type="EMBL" id="GAA0873190.1"/>
    </source>
</evidence>
<sequence>MNVFKSISLLLIIFFLSCKTKNSEQNDTGVTAIKSNANETTADLNDLSPAEAIAYKNGVEKFKDINKLSFTFNVDRGDNHYERSWIWYPKRNQVTMQSNEDTLTFKRNTLDDVSRKADAAFINDSYWLLAPYHFVWDKGVEISQPLRAVAPISKDSLNKISLTYVGDGGYTPGDAYDFYYDDDFMIKEWIFRQKNQEEPSMMTTWEDYKTVEGMNISTMHQDNTGEFKLYFTNIKATKGA</sequence>